<evidence type="ECO:0000313" key="7">
    <source>
        <dbReference type="EMBL" id="KAH7303236.1"/>
    </source>
</evidence>
<dbReference type="InterPro" id="IPR036390">
    <property type="entry name" value="WH_DNA-bd_sf"/>
</dbReference>
<accession>A0A8K0S855</accession>
<dbReference type="GO" id="GO:0016491">
    <property type="term" value="F:oxidoreductase activity"/>
    <property type="evidence" value="ECO:0007669"/>
    <property type="project" value="InterPro"/>
</dbReference>
<dbReference type="PROSITE" id="PS51683">
    <property type="entry name" value="SAM_OMT_II"/>
    <property type="match status" value="1"/>
</dbReference>
<keyword evidence="2" id="KW-0808">Transferase</keyword>
<dbReference type="Gene3D" id="3.40.50.150">
    <property type="entry name" value="Vaccinia Virus protein VP39"/>
    <property type="match status" value="1"/>
</dbReference>
<dbReference type="EMBL" id="JAGPNK010000037">
    <property type="protein sequence ID" value="KAH7303236.1"/>
    <property type="molecule type" value="Genomic_DNA"/>
</dbReference>
<protein>
    <submittedName>
        <fullName evidence="7">O-methyltransferase-domain-containing protein</fullName>
    </submittedName>
</protein>
<evidence type="ECO:0000256" key="3">
    <source>
        <dbReference type="ARBA" id="ARBA00022691"/>
    </source>
</evidence>
<dbReference type="InterPro" id="IPR001077">
    <property type="entry name" value="COMT_C"/>
</dbReference>
<name>A0A8K0S855_9HYPO</name>
<keyword evidence="3" id="KW-0949">S-adenosyl-L-methionine</keyword>
<dbReference type="AlphaFoldDB" id="A0A8K0S855"/>
<dbReference type="PANTHER" id="PTHR34598:SF3">
    <property type="entry name" value="OXIDOREDUCTASE AN1597"/>
    <property type="match status" value="1"/>
</dbReference>
<dbReference type="SUPFAM" id="SSF53335">
    <property type="entry name" value="S-adenosyl-L-methionine-dependent methyltransferases"/>
    <property type="match status" value="1"/>
</dbReference>
<dbReference type="Pfam" id="PF08100">
    <property type="entry name" value="Dimerisation"/>
    <property type="match status" value="1"/>
</dbReference>
<dbReference type="InterPro" id="IPR016461">
    <property type="entry name" value="COMT-like"/>
</dbReference>
<evidence type="ECO:0000259" key="5">
    <source>
        <dbReference type="Pfam" id="PF00891"/>
    </source>
</evidence>
<keyword evidence="1" id="KW-0489">Methyltransferase</keyword>
<sequence length="650" mass="74098">MESVLQELVDSLKSAASRLETSTALQALQDSLPNAKLSSLASEALDLLSSIRLSLEPAHLILADHYFGCMNTKALVTAVEMGVPDALRSPATLPELASKCNARPDRFRQVMRTLHNNGIFAYDVDTDTYSNNATSTLLLKDHWTQWRNWVELYGNEFYDMARGIPESCKAGATRSPAQINYDTDESMFQYFTTRGWIQKFHKTLGGGAIAQAPGILRDYPWHEIADSTILDIGGGSGGLIALLLREHKQMRGAILEVPHVIDQAKANFYEGEYADVAAQVENLIIGDFFRQVPQYEVYTMKWCLHNWDDEKVKVVLSNIRQAIKKSPISRFIILESVMTEGHMGRMARFGDLNMMLAVGGQERSKVSWRQLAKSTGWELKKIYPLTNAWPCAIELMPIWSDSVTAQVKFLEPWNASKGNPFVRINPAPGFDRMNFKWEDYSIEVQEARPDKTCFTLDKHGFAYYDDEIPQSTVDALRGDKETVKSLYYPHVEEFVKNITGSSRVIIFDHTLRKRRPDLSKMENNDGKEQPATMVHCDQSELGAIRRLKMNIDESENVDELLKERVEMINVWRPLNGPVQDWPLATMDYQTVRPDEMYPCDLLRGENEFRGQTATFTHSANQKWYYLDKQRTNEVTVIKIWDSNSDETARC</sequence>
<dbReference type="OrthoDB" id="1606438at2759"/>
<feature type="domain" description="O-methyltransferase C-terminal" evidence="5">
    <location>
        <begin position="227"/>
        <end position="377"/>
    </location>
</feature>
<dbReference type="GO" id="GO:0046983">
    <property type="term" value="F:protein dimerization activity"/>
    <property type="evidence" value="ECO:0007669"/>
    <property type="project" value="InterPro"/>
</dbReference>
<organism evidence="7 8">
    <name type="scientific">Stachybotrys elegans</name>
    <dbReference type="NCBI Taxonomy" id="80388"/>
    <lineage>
        <taxon>Eukaryota</taxon>
        <taxon>Fungi</taxon>
        <taxon>Dikarya</taxon>
        <taxon>Ascomycota</taxon>
        <taxon>Pezizomycotina</taxon>
        <taxon>Sordariomycetes</taxon>
        <taxon>Hypocreomycetidae</taxon>
        <taxon>Hypocreales</taxon>
        <taxon>Stachybotryaceae</taxon>
        <taxon>Stachybotrys</taxon>
    </lineage>
</organism>
<dbReference type="InterPro" id="IPR012967">
    <property type="entry name" value="COMT_dimerisation"/>
</dbReference>
<dbReference type="Gene3D" id="1.10.10.10">
    <property type="entry name" value="Winged helix-like DNA-binding domain superfamily/Winged helix DNA-binding domain"/>
    <property type="match status" value="1"/>
</dbReference>
<dbReference type="GO" id="GO:0032259">
    <property type="term" value="P:methylation"/>
    <property type="evidence" value="ECO:0007669"/>
    <property type="project" value="UniProtKB-KW"/>
</dbReference>
<evidence type="ECO:0000313" key="8">
    <source>
        <dbReference type="Proteomes" id="UP000813444"/>
    </source>
</evidence>
<dbReference type="GO" id="GO:0008171">
    <property type="term" value="F:O-methyltransferase activity"/>
    <property type="evidence" value="ECO:0007669"/>
    <property type="project" value="InterPro"/>
</dbReference>
<dbReference type="Proteomes" id="UP000813444">
    <property type="component" value="Unassembled WGS sequence"/>
</dbReference>
<dbReference type="InterPro" id="IPR029063">
    <property type="entry name" value="SAM-dependent_MTases_sf"/>
</dbReference>
<comment type="similarity">
    <text evidence="4">Belongs to the asaB hydroxylase/desaturase family.</text>
</comment>
<evidence type="ECO:0000256" key="1">
    <source>
        <dbReference type="ARBA" id="ARBA00022603"/>
    </source>
</evidence>
<dbReference type="InterPro" id="IPR044053">
    <property type="entry name" value="AsaB-like"/>
</dbReference>
<dbReference type="NCBIfam" id="NF041278">
    <property type="entry name" value="CmcJ_NvfI_EfuI"/>
    <property type="match status" value="1"/>
</dbReference>
<evidence type="ECO:0000256" key="2">
    <source>
        <dbReference type="ARBA" id="ARBA00022679"/>
    </source>
</evidence>
<comment type="caution">
    <text evidence="7">The sequence shown here is derived from an EMBL/GenBank/DDBJ whole genome shotgun (WGS) entry which is preliminary data.</text>
</comment>
<feature type="domain" description="O-methyltransferase dimerisation" evidence="6">
    <location>
        <begin position="64"/>
        <end position="141"/>
    </location>
</feature>
<dbReference type="Pfam" id="PF00891">
    <property type="entry name" value="Methyltransf_2"/>
    <property type="match status" value="1"/>
</dbReference>
<dbReference type="InterPro" id="IPR036388">
    <property type="entry name" value="WH-like_DNA-bd_sf"/>
</dbReference>
<proteinExistence type="inferred from homology"/>
<gene>
    <name evidence="7" type="ORF">B0I35DRAFT_447043</name>
</gene>
<dbReference type="SUPFAM" id="SSF46785">
    <property type="entry name" value="Winged helix' DNA-binding domain"/>
    <property type="match status" value="1"/>
</dbReference>
<keyword evidence="8" id="KW-1185">Reference proteome</keyword>
<dbReference type="PANTHER" id="PTHR34598">
    <property type="entry name" value="BLL6449 PROTEIN"/>
    <property type="match status" value="1"/>
</dbReference>
<reference evidence="7" key="1">
    <citation type="journal article" date="2021" name="Nat. Commun.">
        <title>Genetic determinants of endophytism in the Arabidopsis root mycobiome.</title>
        <authorList>
            <person name="Mesny F."/>
            <person name="Miyauchi S."/>
            <person name="Thiergart T."/>
            <person name="Pickel B."/>
            <person name="Atanasova L."/>
            <person name="Karlsson M."/>
            <person name="Huettel B."/>
            <person name="Barry K.W."/>
            <person name="Haridas S."/>
            <person name="Chen C."/>
            <person name="Bauer D."/>
            <person name="Andreopoulos W."/>
            <person name="Pangilinan J."/>
            <person name="LaButti K."/>
            <person name="Riley R."/>
            <person name="Lipzen A."/>
            <person name="Clum A."/>
            <person name="Drula E."/>
            <person name="Henrissat B."/>
            <person name="Kohler A."/>
            <person name="Grigoriev I.V."/>
            <person name="Martin F.M."/>
            <person name="Hacquard S."/>
        </authorList>
    </citation>
    <scope>NUCLEOTIDE SEQUENCE</scope>
    <source>
        <strain evidence="7">MPI-CAGE-CH-0235</strain>
    </source>
</reference>
<evidence type="ECO:0000256" key="4">
    <source>
        <dbReference type="ARBA" id="ARBA00023604"/>
    </source>
</evidence>
<evidence type="ECO:0000259" key="6">
    <source>
        <dbReference type="Pfam" id="PF08100"/>
    </source>
</evidence>